<dbReference type="Proteomes" id="UP000256941">
    <property type="component" value="Unassembled WGS sequence"/>
</dbReference>
<dbReference type="EMBL" id="QUMX01000001">
    <property type="protein sequence ID" value="REG57248.1"/>
    <property type="molecule type" value="Genomic_DNA"/>
</dbReference>
<keyword evidence="5 6" id="KW-0472">Membrane</keyword>
<dbReference type="AlphaFoldDB" id="A0A099FN19"/>
<gene>
    <name evidence="9" type="ORF">ATH84_1001297</name>
    <name evidence="8" type="ORF">BDD41_4545</name>
</gene>
<feature type="chain" id="PRO_5044540533" evidence="7">
    <location>
        <begin position="22"/>
        <end position="77"/>
    </location>
</feature>
<evidence type="ECO:0000256" key="7">
    <source>
        <dbReference type="SAM" id="SignalP"/>
    </source>
</evidence>
<accession>A0A099FN19</accession>
<proteinExistence type="predicted"/>
<protein>
    <submittedName>
        <fullName evidence="8">Cytochrome c oxidase subunit IV</fullName>
    </submittedName>
</protein>
<dbReference type="Proteomes" id="UP000256794">
    <property type="component" value="Unassembled WGS sequence"/>
</dbReference>
<comment type="caution">
    <text evidence="8">The sequence shown here is derived from an EMBL/GenBank/DDBJ whole genome shotgun (WGS) entry which is preliminary data.</text>
</comment>
<reference evidence="10 11" key="1">
    <citation type="submission" date="2018-08" db="EMBL/GenBank/DDBJ databases">
        <title>Genomic Encyclopedia of Archaeal and Bacterial Type Strains, Phase II (KMG-II): from individual species to whole genera.</title>
        <authorList>
            <person name="Goeker M."/>
        </authorList>
    </citation>
    <scope>NUCLEOTIDE SEQUENCE [LARGE SCALE GENOMIC DNA]</scope>
    <source>
        <strain evidence="8 11">DSM 17099</strain>
        <strain evidence="9 10">DSM 582</strain>
    </source>
</reference>
<evidence type="ECO:0000313" key="10">
    <source>
        <dbReference type="Proteomes" id="UP000256794"/>
    </source>
</evidence>
<evidence type="ECO:0000256" key="3">
    <source>
        <dbReference type="ARBA" id="ARBA00022692"/>
    </source>
</evidence>
<dbReference type="eggNOG" id="ENOG50313N8">
    <property type="taxonomic scope" value="Bacteria"/>
</dbReference>
<organism evidence="8 11">
    <name type="scientific">Paracoccus versutus</name>
    <name type="common">Thiobacillus versutus</name>
    <dbReference type="NCBI Taxonomy" id="34007"/>
    <lineage>
        <taxon>Bacteria</taxon>
        <taxon>Pseudomonadati</taxon>
        <taxon>Pseudomonadota</taxon>
        <taxon>Alphaproteobacteria</taxon>
        <taxon>Rhodobacterales</taxon>
        <taxon>Paracoccaceae</taxon>
        <taxon>Paracoccus</taxon>
    </lineage>
</organism>
<keyword evidence="7" id="KW-0732">Signal</keyword>
<dbReference type="GO" id="GO:0005886">
    <property type="term" value="C:plasma membrane"/>
    <property type="evidence" value="ECO:0007669"/>
    <property type="project" value="UniProtKB-SubCell"/>
</dbReference>
<evidence type="ECO:0000313" key="8">
    <source>
        <dbReference type="EMBL" id="REF67517.1"/>
    </source>
</evidence>
<evidence type="ECO:0000313" key="9">
    <source>
        <dbReference type="EMBL" id="REG57248.1"/>
    </source>
</evidence>
<dbReference type="InterPro" id="IPR005171">
    <property type="entry name" value="Cyt_c_oxidase_su4_prok"/>
</dbReference>
<keyword evidence="2" id="KW-1003">Cell membrane</keyword>
<evidence type="ECO:0000256" key="6">
    <source>
        <dbReference type="SAM" id="Phobius"/>
    </source>
</evidence>
<evidence type="ECO:0000256" key="5">
    <source>
        <dbReference type="ARBA" id="ARBA00023136"/>
    </source>
</evidence>
<feature type="signal peptide" evidence="7">
    <location>
        <begin position="1"/>
        <end position="21"/>
    </location>
</feature>
<evidence type="ECO:0000256" key="2">
    <source>
        <dbReference type="ARBA" id="ARBA00022475"/>
    </source>
</evidence>
<evidence type="ECO:0000256" key="1">
    <source>
        <dbReference type="ARBA" id="ARBA00004651"/>
    </source>
</evidence>
<keyword evidence="3 6" id="KW-0812">Transmembrane</keyword>
<dbReference type="OrthoDB" id="7779165at2"/>
<accession>A0A3D9XAC9</accession>
<sequence>MELTRIWLTLLALTAATTALAFVPGPAAAAALLAVAFLKARAILGGFLHLGRGSGWRAAFTVPLAIWLALVWGLHVI</sequence>
<dbReference type="EMBL" id="QTUJ01000004">
    <property type="protein sequence ID" value="REF67517.1"/>
    <property type="molecule type" value="Genomic_DNA"/>
</dbReference>
<comment type="subcellular location">
    <subcellularLocation>
        <location evidence="1">Cell membrane</location>
        <topology evidence="1">Multi-pass membrane protein</topology>
    </subcellularLocation>
</comment>
<evidence type="ECO:0000313" key="11">
    <source>
        <dbReference type="Proteomes" id="UP000256941"/>
    </source>
</evidence>
<keyword evidence="10" id="KW-1185">Reference proteome</keyword>
<dbReference type="Pfam" id="PF03626">
    <property type="entry name" value="COX4_pro"/>
    <property type="match status" value="1"/>
</dbReference>
<keyword evidence="4 6" id="KW-1133">Transmembrane helix</keyword>
<dbReference type="RefSeq" id="WP_036751948.1">
    <property type="nucleotide sequence ID" value="NZ_CP035284.1"/>
</dbReference>
<evidence type="ECO:0000256" key="4">
    <source>
        <dbReference type="ARBA" id="ARBA00022989"/>
    </source>
</evidence>
<name>A0A099FN19_PARVE</name>
<feature type="transmembrane region" description="Helical" evidence="6">
    <location>
        <begin position="58"/>
        <end position="75"/>
    </location>
</feature>